<gene>
    <name evidence="3" type="ORF">GRI99_11425</name>
</gene>
<dbReference type="AlphaFoldDB" id="A0A844Z1C6"/>
<dbReference type="RefSeq" id="WP_160772159.1">
    <property type="nucleotide sequence ID" value="NZ_WTYV01000004.1"/>
</dbReference>
<dbReference type="Proteomes" id="UP000466966">
    <property type="component" value="Unassembled WGS sequence"/>
</dbReference>
<evidence type="ECO:0000256" key="1">
    <source>
        <dbReference type="SAM" id="Phobius"/>
    </source>
</evidence>
<evidence type="ECO:0000313" key="4">
    <source>
        <dbReference type="Proteomes" id="UP000466966"/>
    </source>
</evidence>
<comment type="caution">
    <text evidence="3">The sequence shown here is derived from an EMBL/GenBank/DDBJ whole genome shotgun (WGS) entry which is preliminary data.</text>
</comment>
<keyword evidence="1" id="KW-0812">Transmembrane</keyword>
<reference evidence="3 4" key="1">
    <citation type="submission" date="2019-12" db="EMBL/GenBank/DDBJ databases">
        <title>Genomic-based taxomic classification of the family Erythrobacteraceae.</title>
        <authorList>
            <person name="Xu L."/>
        </authorList>
    </citation>
    <scope>NUCLEOTIDE SEQUENCE [LARGE SCALE GENOMIC DNA]</scope>
    <source>
        <strain evidence="3 4">M0322</strain>
    </source>
</reference>
<organism evidence="3 4">
    <name type="scientific">Alteraurantiacibacter buctensis</name>
    <dbReference type="NCBI Taxonomy" id="1503981"/>
    <lineage>
        <taxon>Bacteria</taxon>
        <taxon>Pseudomonadati</taxon>
        <taxon>Pseudomonadota</taxon>
        <taxon>Alphaproteobacteria</taxon>
        <taxon>Sphingomonadales</taxon>
        <taxon>Erythrobacteraceae</taxon>
        <taxon>Alteraurantiacibacter</taxon>
    </lineage>
</organism>
<dbReference type="InterPro" id="IPR012495">
    <property type="entry name" value="TadE-like_dom"/>
</dbReference>
<keyword evidence="1" id="KW-1133">Transmembrane helix</keyword>
<keyword evidence="1" id="KW-0472">Membrane</keyword>
<accession>A0A844Z1C6</accession>
<protein>
    <submittedName>
        <fullName evidence="3">Pilus assembly protein</fullName>
    </submittedName>
</protein>
<sequence>MARIRLYRRIVALRADTGGAAVVEFALIAPVLIMALMGMFDLTYNIYTSAMLEGSIQKAARDSSVEDADAVVDNRVTSAVKSIAPDATLTFSRRAYDTYANVAQPEDFTDLDNNGACNAGEPFEDVNGNNTWDRDRGSSGFGGARDAVMYEVTVSYPRPFPISRFVPGMDARVTTVARTILRNQPFGMQQTSVRVGNCT</sequence>
<name>A0A844Z1C6_9SPHN</name>
<dbReference type="OrthoDB" id="7306064at2"/>
<feature type="transmembrane region" description="Helical" evidence="1">
    <location>
        <begin position="21"/>
        <end position="40"/>
    </location>
</feature>
<evidence type="ECO:0000313" key="3">
    <source>
        <dbReference type="EMBL" id="MXO72237.1"/>
    </source>
</evidence>
<proteinExistence type="predicted"/>
<evidence type="ECO:0000259" key="2">
    <source>
        <dbReference type="Pfam" id="PF07811"/>
    </source>
</evidence>
<dbReference type="Pfam" id="PF07811">
    <property type="entry name" value="TadE"/>
    <property type="match status" value="1"/>
</dbReference>
<feature type="domain" description="TadE-like" evidence="2">
    <location>
        <begin position="19"/>
        <end position="61"/>
    </location>
</feature>
<keyword evidence="4" id="KW-1185">Reference proteome</keyword>
<dbReference type="EMBL" id="WTYV01000004">
    <property type="protein sequence ID" value="MXO72237.1"/>
    <property type="molecule type" value="Genomic_DNA"/>
</dbReference>